<keyword evidence="3" id="KW-1185">Reference proteome</keyword>
<dbReference type="Proteomes" id="UP001327560">
    <property type="component" value="Chromosome 3"/>
</dbReference>
<dbReference type="AlphaFoldDB" id="A0AAQ3K5A2"/>
<evidence type="ECO:0008006" key="4">
    <source>
        <dbReference type="Google" id="ProtNLM"/>
    </source>
</evidence>
<feature type="chain" id="PRO_5042852738" description="Glycine-rich protein" evidence="1">
    <location>
        <begin position="29"/>
        <end position="109"/>
    </location>
</feature>
<evidence type="ECO:0000313" key="3">
    <source>
        <dbReference type="Proteomes" id="UP001327560"/>
    </source>
</evidence>
<accession>A0AAQ3K5A2</accession>
<feature type="signal peptide" evidence="1">
    <location>
        <begin position="1"/>
        <end position="28"/>
    </location>
</feature>
<organism evidence="2 3">
    <name type="scientific">Canna indica</name>
    <name type="common">Indian-shot</name>
    <dbReference type="NCBI Taxonomy" id="4628"/>
    <lineage>
        <taxon>Eukaryota</taxon>
        <taxon>Viridiplantae</taxon>
        <taxon>Streptophyta</taxon>
        <taxon>Embryophyta</taxon>
        <taxon>Tracheophyta</taxon>
        <taxon>Spermatophyta</taxon>
        <taxon>Magnoliopsida</taxon>
        <taxon>Liliopsida</taxon>
        <taxon>Zingiberales</taxon>
        <taxon>Cannaceae</taxon>
        <taxon>Canna</taxon>
    </lineage>
</organism>
<name>A0AAQ3K5A2_9LILI</name>
<proteinExistence type="predicted"/>
<evidence type="ECO:0000256" key="1">
    <source>
        <dbReference type="SAM" id="SignalP"/>
    </source>
</evidence>
<protein>
    <recommendedName>
        <fullName evidence="4">Glycine-rich protein</fullName>
    </recommendedName>
</protein>
<gene>
    <name evidence="2" type="ORF">Cni_G11017</name>
</gene>
<evidence type="ECO:0000313" key="2">
    <source>
        <dbReference type="EMBL" id="WOL02298.1"/>
    </source>
</evidence>
<sequence>MLSIRAGRTLVLLLLFSSIVLQLQFASAGGNYANESVMEGEEKGERGVVFARKLKRGGGRSRIIGGGRPLTRGVGGGGIQHGRTRSAAFTGYNRHFGITFVATAIASII</sequence>
<keyword evidence="1" id="KW-0732">Signal</keyword>
<dbReference type="EMBL" id="CP136892">
    <property type="protein sequence ID" value="WOL02298.1"/>
    <property type="molecule type" value="Genomic_DNA"/>
</dbReference>
<reference evidence="2 3" key="1">
    <citation type="submission" date="2023-10" db="EMBL/GenBank/DDBJ databases">
        <title>Chromosome-scale genome assembly provides insights into flower coloration mechanisms of Canna indica.</title>
        <authorList>
            <person name="Li C."/>
        </authorList>
    </citation>
    <scope>NUCLEOTIDE SEQUENCE [LARGE SCALE GENOMIC DNA]</scope>
    <source>
        <tissue evidence="2">Flower</tissue>
    </source>
</reference>